<dbReference type="InterPro" id="IPR036775">
    <property type="entry name" value="DNA_pol_Y-fam_lit_finger_sf"/>
</dbReference>
<reference evidence="3" key="1">
    <citation type="submission" date="2021-11" db="EMBL/GenBank/DDBJ databases">
        <title>The first genome sequence of unculturable Mycoplasma faucium obtained by de novo assembly of metagenomic reads.</title>
        <authorList>
            <person name="Sabat A.J."/>
            <person name="Bathoorn E."/>
            <person name="Akkerboom V."/>
            <person name="Friedrich A.W."/>
        </authorList>
    </citation>
    <scope>NUCLEOTIDE SEQUENCE [LARGE SCALE GENOMIC DNA]</scope>
    <source>
        <strain evidence="3">UMCG-MFM1</strain>
    </source>
</reference>
<evidence type="ECO:0000259" key="2">
    <source>
        <dbReference type="PROSITE" id="PS50173"/>
    </source>
</evidence>
<evidence type="ECO:0000256" key="1">
    <source>
        <dbReference type="ARBA" id="ARBA00010945"/>
    </source>
</evidence>
<proteinExistence type="inferred from homology"/>
<dbReference type="Pfam" id="PF11799">
    <property type="entry name" value="IMS_C"/>
    <property type="match status" value="1"/>
</dbReference>
<dbReference type="InterPro" id="IPR017961">
    <property type="entry name" value="DNA_pol_Y-fam_little_finger"/>
</dbReference>
<protein>
    <submittedName>
        <fullName evidence="3">DNA polymerase IV</fullName>
    </submittedName>
</protein>
<feature type="domain" description="UmuC" evidence="2">
    <location>
        <begin position="6"/>
        <end position="185"/>
    </location>
</feature>
<dbReference type="SUPFAM" id="SSF56672">
    <property type="entry name" value="DNA/RNA polymerases"/>
    <property type="match status" value="1"/>
</dbReference>
<dbReference type="SUPFAM" id="SSF100879">
    <property type="entry name" value="Lesion bypass DNA polymerase (Y-family), little finger domain"/>
    <property type="match status" value="1"/>
</dbReference>
<accession>A0ABZ2TKT0</accession>
<dbReference type="InterPro" id="IPR001126">
    <property type="entry name" value="UmuC"/>
</dbReference>
<dbReference type="PANTHER" id="PTHR11076:SF35">
    <property type="entry name" value="DNA REPAIR PROTEIN HOMOLOG YOBH"/>
    <property type="match status" value="1"/>
</dbReference>
<sequence length="403" mass="46929">MNKTYIFHIDMDSFFVSCERKFFPNLKNKPIAIAKEYKRSIASSISHELKQMGFKAGDPIYLLKERVKDLIIVEPHYNLYTSTAHNIFNFLKDNFSSKIEIYSIDECFLELQLNELDDPIFIASNIQNKIFEKVGIPCSIGISYTKFLAKMSTNKAKPHGIVWTKKEDIETNFYNLDIDNVFGIGKSSVPKLNSVGIFKYKDLITYDNYEYLRKVFGKNFYSMLLQMKGENNTEKIISEFSPKGISNSVTFMQEDSDNETNLKNKLKEIVLNISKRLIHQNLEGNNISLQIRNIDKQWHTFQRKIDMYTNNEGIILKNVLSLFNDNWNGELIRGIGARVSNLRSIFDKKEIDLFSNIKMTKAEEIMNIVNNKFEKQVLKSANQIKLENQSKSKSIKFLKEDNW</sequence>
<dbReference type="PROSITE" id="PS50173">
    <property type="entry name" value="UMUC"/>
    <property type="match status" value="1"/>
</dbReference>
<evidence type="ECO:0000313" key="4">
    <source>
        <dbReference type="Proteomes" id="UP001622612"/>
    </source>
</evidence>
<name>A0ABZ2TKT0_9BACT</name>
<evidence type="ECO:0000313" key="3">
    <source>
        <dbReference type="EMBL" id="WYM96970.1"/>
    </source>
</evidence>
<dbReference type="InterPro" id="IPR022880">
    <property type="entry name" value="DNApol_IV"/>
</dbReference>
<dbReference type="Gene3D" id="3.40.1170.60">
    <property type="match status" value="1"/>
</dbReference>
<dbReference type="Proteomes" id="UP001622612">
    <property type="component" value="Chromosome"/>
</dbReference>
<dbReference type="InterPro" id="IPR050116">
    <property type="entry name" value="DNA_polymerase-Y"/>
</dbReference>
<dbReference type="Pfam" id="PF00817">
    <property type="entry name" value="IMS"/>
    <property type="match status" value="1"/>
</dbReference>
<keyword evidence="4" id="KW-1185">Reference proteome</keyword>
<dbReference type="PANTHER" id="PTHR11076">
    <property type="entry name" value="DNA REPAIR POLYMERASE UMUC / TRANSFERASE FAMILY MEMBER"/>
    <property type="match status" value="1"/>
</dbReference>
<organism evidence="3 4">
    <name type="scientific">Metamycoplasma faucium</name>
    <dbReference type="NCBI Taxonomy" id="56142"/>
    <lineage>
        <taxon>Bacteria</taxon>
        <taxon>Bacillati</taxon>
        <taxon>Mycoplasmatota</taxon>
        <taxon>Mycoplasmoidales</taxon>
        <taxon>Metamycoplasmataceae</taxon>
        <taxon>Metamycoplasma</taxon>
    </lineage>
</organism>
<dbReference type="RefSeq" id="WP_405311120.1">
    <property type="nucleotide sequence ID" value="NZ_CP088155.1"/>
</dbReference>
<dbReference type="Gene3D" id="3.30.1490.100">
    <property type="entry name" value="DNA polymerase, Y-family, little finger domain"/>
    <property type="match status" value="1"/>
</dbReference>
<dbReference type="InterPro" id="IPR043128">
    <property type="entry name" value="Rev_trsase/Diguanyl_cyclase"/>
</dbReference>
<comment type="similarity">
    <text evidence="1">Belongs to the DNA polymerase type-Y family.</text>
</comment>
<dbReference type="Gene3D" id="1.10.150.20">
    <property type="entry name" value="5' to 3' exonuclease, C-terminal subdomain"/>
    <property type="match status" value="1"/>
</dbReference>
<dbReference type="EMBL" id="CP088155">
    <property type="protein sequence ID" value="WYM96970.1"/>
    <property type="molecule type" value="Genomic_DNA"/>
</dbReference>
<gene>
    <name evidence="3" type="ORF">LQ356_01950</name>
</gene>
<dbReference type="CDD" id="cd03586">
    <property type="entry name" value="PolY_Pol_IV_kappa"/>
    <property type="match status" value="1"/>
</dbReference>
<dbReference type="Gene3D" id="3.30.70.270">
    <property type="match status" value="1"/>
</dbReference>
<dbReference type="InterPro" id="IPR043502">
    <property type="entry name" value="DNA/RNA_pol_sf"/>
</dbReference>